<dbReference type="Proteomes" id="UP000663852">
    <property type="component" value="Unassembled WGS sequence"/>
</dbReference>
<evidence type="ECO:0000256" key="1">
    <source>
        <dbReference type="SAM" id="Phobius"/>
    </source>
</evidence>
<dbReference type="AlphaFoldDB" id="A0A815KKG9"/>
<organism evidence="3 4">
    <name type="scientific">Adineta ricciae</name>
    <name type="common">Rotifer</name>
    <dbReference type="NCBI Taxonomy" id="249248"/>
    <lineage>
        <taxon>Eukaryota</taxon>
        <taxon>Metazoa</taxon>
        <taxon>Spiralia</taxon>
        <taxon>Gnathifera</taxon>
        <taxon>Rotifera</taxon>
        <taxon>Eurotatoria</taxon>
        <taxon>Bdelloidea</taxon>
        <taxon>Adinetida</taxon>
        <taxon>Adinetidae</taxon>
        <taxon>Adineta</taxon>
    </lineage>
</organism>
<name>A0A815KKG9_ADIRI</name>
<sequence>MGTSYSGENRMLHVCSRPVFPGTLQTTYIVAPVFVMDDLDPIFDEPEDNNDADAWFITLPPTPDQGLPPSSALFLGNLLVIAVVVGKSVNYSNIKEKIMKR</sequence>
<keyword evidence="4" id="KW-1185">Reference proteome</keyword>
<accession>A0A815KKG9</accession>
<comment type="caution">
    <text evidence="3">The sequence shown here is derived from an EMBL/GenBank/DDBJ whole genome shotgun (WGS) entry which is preliminary data.</text>
</comment>
<keyword evidence="1" id="KW-1133">Transmembrane helix</keyword>
<keyword evidence="1" id="KW-0472">Membrane</keyword>
<dbReference type="EMBL" id="CAJNOJ010000103">
    <property type="protein sequence ID" value="CAF1116756.1"/>
    <property type="molecule type" value="Genomic_DNA"/>
</dbReference>
<feature type="transmembrane region" description="Helical" evidence="1">
    <location>
        <begin position="72"/>
        <end position="91"/>
    </location>
</feature>
<gene>
    <name evidence="2" type="ORF">EDS130_LOCUS20828</name>
    <name evidence="3" type="ORF">XAT740_LOCUS33944</name>
</gene>
<dbReference type="Proteomes" id="UP000663828">
    <property type="component" value="Unassembled WGS sequence"/>
</dbReference>
<protein>
    <submittedName>
        <fullName evidence="3">Uncharacterized protein</fullName>
    </submittedName>
</protein>
<keyword evidence="1" id="KW-0812">Transmembrane</keyword>
<evidence type="ECO:0000313" key="4">
    <source>
        <dbReference type="Proteomes" id="UP000663828"/>
    </source>
</evidence>
<reference evidence="3" key="1">
    <citation type="submission" date="2021-02" db="EMBL/GenBank/DDBJ databases">
        <authorList>
            <person name="Nowell W R."/>
        </authorList>
    </citation>
    <scope>NUCLEOTIDE SEQUENCE</scope>
</reference>
<dbReference type="EMBL" id="CAJNOR010003280">
    <property type="protein sequence ID" value="CAF1397397.1"/>
    <property type="molecule type" value="Genomic_DNA"/>
</dbReference>
<evidence type="ECO:0000313" key="2">
    <source>
        <dbReference type="EMBL" id="CAF1116756.1"/>
    </source>
</evidence>
<evidence type="ECO:0000313" key="3">
    <source>
        <dbReference type="EMBL" id="CAF1397397.1"/>
    </source>
</evidence>
<proteinExistence type="predicted"/>